<dbReference type="PANTHER" id="PTHR11616">
    <property type="entry name" value="SODIUM/CHLORIDE DEPENDENT TRANSPORTER"/>
    <property type="match status" value="1"/>
</dbReference>
<evidence type="ECO:0000256" key="7">
    <source>
        <dbReference type="PIRSR" id="PIRSR600175-2"/>
    </source>
</evidence>
<evidence type="ECO:0000256" key="4">
    <source>
        <dbReference type="ARBA" id="ARBA00022989"/>
    </source>
</evidence>
<name>A0A3M7QRM4_BRAPC</name>
<dbReference type="GO" id="GO:0035725">
    <property type="term" value="P:sodium ion transmembrane transport"/>
    <property type="evidence" value="ECO:0007669"/>
    <property type="project" value="TreeGrafter"/>
</dbReference>
<protein>
    <recommendedName>
        <fullName evidence="8">Transporter</fullName>
    </recommendedName>
</protein>
<dbReference type="PROSITE" id="PS50267">
    <property type="entry name" value="NA_NEUROTRAN_SYMP_3"/>
    <property type="match status" value="1"/>
</dbReference>
<dbReference type="GO" id="GO:0046872">
    <property type="term" value="F:metal ion binding"/>
    <property type="evidence" value="ECO:0007669"/>
    <property type="project" value="UniProtKB-KW"/>
</dbReference>
<feature type="compositionally biased region" description="Polar residues" evidence="9">
    <location>
        <begin position="1"/>
        <end position="13"/>
    </location>
</feature>
<keyword evidence="5 10" id="KW-0472">Membrane</keyword>
<dbReference type="PRINTS" id="PR00176">
    <property type="entry name" value="NANEUSMPORT"/>
</dbReference>
<dbReference type="STRING" id="10195.A0A3M7QRM4"/>
<evidence type="ECO:0000256" key="1">
    <source>
        <dbReference type="ARBA" id="ARBA00004141"/>
    </source>
</evidence>
<evidence type="ECO:0000256" key="10">
    <source>
        <dbReference type="SAM" id="Phobius"/>
    </source>
</evidence>
<dbReference type="PANTHER" id="PTHR11616:SF240">
    <property type="entry name" value="BLOATED TUBULES, ISOFORM B-RELATED"/>
    <property type="match status" value="1"/>
</dbReference>
<comment type="similarity">
    <text evidence="8">Belongs to the sodium:neurotransmitter symporter (SNF) (TC 2.A.22) family.</text>
</comment>
<evidence type="ECO:0000256" key="5">
    <source>
        <dbReference type="ARBA" id="ARBA00023136"/>
    </source>
</evidence>
<keyword evidence="6" id="KW-0479">Metal-binding</keyword>
<feature type="region of interest" description="Disordered" evidence="9">
    <location>
        <begin position="1"/>
        <end position="62"/>
    </location>
</feature>
<proteinExistence type="inferred from homology"/>
<dbReference type="GO" id="GO:0006865">
    <property type="term" value="P:amino acid transport"/>
    <property type="evidence" value="ECO:0007669"/>
    <property type="project" value="TreeGrafter"/>
</dbReference>
<accession>A0A3M7QRM4</accession>
<evidence type="ECO:0000256" key="8">
    <source>
        <dbReference type="RuleBase" id="RU003732"/>
    </source>
</evidence>
<sequence>METQDANENSTNALPLHSKDESKNITRKNSRNSAKVHPFESNKITEQTLKEKTENVEEDDEERANWTGKLDFFLSALSYSVGLGAVWRFPYLCYKNGGGAFLIPFFIFMLLIGVPIMYLELSVGQFTSRGPVLSWVMVPLFKGVGISMNLINNYVNIYYIMIIAYSLYYLVLSFNTTLPWEKCNPKWASPNCVDNFKDNFTFTSCDDISLYKCVTDGKCYQNFTGISCESEDKVFVGYWNPIYPSQDFWKMIT</sequence>
<keyword evidence="12" id="KW-1185">Reference proteome</keyword>
<keyword evidence="4 10" id="KW-1133">Transmembrane helix</keyword>
<dbReference type="OrthoDB" id="6581954at2759"/>
<comment type="subcellular location">
    <subcellularLocation>
        <location evidence="1">Membrane</location>
        <topology evidence="1">Multi-pass membrane protein</topology>
    </subcellularLocation>
</comment>
<feature type="binding site" evidence="6">
    <location>
        <position position="81"/>
    </location>
    <ligand>
        <name>Na(+)</name>
        <dbReference type="ChEBI" id="CHEBI:29101"/>
        <label>1</label>
    </ligand>
</feature>
<dbReference type="EMBL" id="REGN01005359">
    <property type="protein sequence ID" value="RNA13635.1"/>
    <property type="molecule type" value="Genomic_DNA"/>
</dbReference>
<dbReference type="SUPFAM" id="SSF161070">
    <property type="entry name" value="SNF-like"/>
    <property type="match status" value="1"/>
</dbReference>
<feature type="transmembrane region" description="Helical" evidence="10">
    <location>
        <begin position="101"/>
        <end position="120"/>
    </location>
</feature>
<dbReference type="Pfam" id="PF00209">
    <property type="entry name" value="SNF"/>
    <property type="match status" value="1"/>
</dbReference>
<keyword evidence="3 8" id="KW-0812">Transmembrane</keyword>
<keyword evidence="6" id="KW-0915">Sodium</keyword>
<dbReference type="GO" id="GO:0015293">
    <property type="term" value="F:symporter activity"/>
    <property type="evidence" value="ECO:0007669"/>
    <property type="project" value="UniProtKB-KW"/>
</dbReference>
<dbReference type="InterPro" id="IPR000175">
    <property type="entry name" value="Na/ntran_symport"/>
</dbReference>
<feature type="transmembrane region" description="Helical" evidence="10">
    <location>
        <begin position="157"/>
        <end position="178"/>
    </location>
</feature>
<keyword evidence="7" id="KW-1015">Disulfide bond</keyword>
<feature type="disulfide bond" evidence="7">
    <location>
        <begin position="183"/>
        <end position="192"/>
    </location>
</feature>
<gene>
    <name evidence="11" type="ORF">BpHYR1_053641</name>
</gene>
<dbReference type="PROSITE" id="PS00610">
    <property type="entry name" value="NA_NEUROTRAN_SYMP_1"/>
    <property type="match status" value="1"/>
</dbReference>
<reference evidence="11 12" key="1">
    <citation type="journal article" date="2018" name="Sci. Rep.">
        <title>Genomic signatures of local adaptation to the degree of environmental predictability in rotifers.</title>
        <authorList>
            <person name="Franch-Gras L."/>
            <person name="Hahn C."/>
            <person name="Garcia-Roger E.M."/>
            <person name="Carmona M.J."/>
            <person name="Serra M."/>
            <person name="Gomez A."/>
        </authorList>
    </citation>
    <scope>NUCLEOTIDE SEQUENCE [LARGE SCALE GENOMIC DNA]</scope>
    <source>
        <strain evidence="11">HYR1</strain>
    </source>
</reference>
<evidence type="ECO:0000256" key="6">
    <source>
        <dbReference type="PIRSR" id="PIRSR600175-1"/>
    </source>
</evidence>
<evidence type="ECO:0000313" key="11">
    <source>
        <dbReference type="EMBL" id="RNA13635.1"/>
    </source>
</evidence>
<dbReference type="AlphaFoldDB" id="A0A3M7QRM4"/>
<evidence type="ECO:0000256" key="2">
    <source>
        <dbReference type="ARBA" id="ARBA00022448"/>
    </source>
</evidence>
<evidence type="ECO:0000256" key="3">
    <source>
        <dbReference type="ARBA" id="ARBA00022692"/>
    </source>
</evidence>
<dbReference type="GO" id="GO:0005886">
    <property type="term" value="C:plasma membrane"/>
    <property type="evidence" value="ECO:0007669"/>
    <property type="project" value="TreeGrafter"/>
</dbReference>
<keyword evidence="8" id="KW-0769">Symport</keyword>
<dbReference type="InterPro" id="IPR037272">
    <property type="entry name" value="SNS_sf"/>
</dbReference>
<evidence type="ECO:0000313" key="12">
    <source>
        <dbReference type="Proteomes" id="UP000276133"/>
    </source>
</evidence>
<comment type="caution">
    <text evidence="11">The sequence shown here is derived from an EMBL/GenBank/DDBJ whole genome shotgun (WGS) entry which is preliminary data.</text>
</comment>
<keyword evidence="2 8" id="KW-0813">Transport</keyword>
<dbReference type="Proteomes" id="UP000276133">
    <property type="component" value="Unassembled WGS sequence"/>
</dbReference>
<evidence type="ECO:0000256" key="9">
    <source>
        <dbReference type="SAM" id="MobiDB-lite"/>
    </source>
</evidence>
<organism evidence="11 12">
    <name type="scientific">Brachionus plicatilis</name>
    <name type="common">Marine rotifer</name>
    <name type="synonym">Brachionus muelleri</name>
    <dbReference type="NCBI Taxonomy" id="10195"/>
    <lineage>
        <taxon>Eukaryota</taxon>
        <taxon>Metazoa</taxon>
        <taxon>Spiralia</taxon>
        <taxon>Gnathifera</taxon>
        <taxon>Rotifera</taxon>
        <taxon>Eurotatoria</taxon>
        <taxon>Monogononta</taxon>
        <taxon>Pseudotrocha</taxon>
        <taxon>Ploima</taxon>
        <taxon>Brachionidae</taxon>
        <taxon>Brachionus</taxon>
    </lineage>
</organism>